<dbReference type="KEGG" id="rru:Rru_A1652"/>
<dbReference type="GO" id="GO:0003700">
    <property type="term" value="F:DNA-binding transcription factor activity"/>
    <property type="evidence" value="ECO:0007669"/>
    <property type="project" value="InterPro"/>
</dbReference>
<evidence type="ECO:0000256" key="3">
    <source>
        <dbReference type="ARBA" id="ARBA00023125"/>
    </source>
</evidence>
<dbReference type="SUPFAM" id="SSF46785">
    <property type="entry name" value="Winged helix' DNA-binding domain"/>
    <property type="match status" value="1"/>
</dbReference>
<dbReference type="Pfam" id="PF00126">
    <property type="entry name" value="HTH_1"/>
    <property type="match status" value="1"/>
</dbReference>
<dbReference type="STRING" id="269796.Rru_A1652"/>
<dbReference type="EMBL" id="CP000230">
    <property type="protein sequence ID" value="ABC22452.1"/>
    <property type="molecule type" value="Genomic_DNA"/>
</dbReference>
<feature type="domain" description="HTH lysR-type" evidence="5">
    <location>
        <begin position="1"/>
        <end position="58"/>
    </location>
</feature>
<keyword evidence="2" id="KW-0805">Transcription regulation</keyword>
<dbReference type="FunFam" id="1.10.10.10:FF:000001">
    <property type="entry name" value="LysR family transcriptional regulator"/>
    <property type="match status" value="1"/>
</dbReference>
<dbReference type="InterPro" id="IPR005119">
    <property type="entry name" value="LysR_subst-bd"/>
</dbReference>
<evidence type="ECO:0000313" key="6">
    <source>
        <dbReference type="EMBL" id="ABC22452.1"/>
    </source>
</evidence>
<keyword evidence="4" id="KW-0804">Transcription</keyword>
<dbReference type="Pfam" id="PF03466">
    <property type="entry name" value="LysR_substrate"/>
    <property type="match status" value="1"/>
</dbReference>
<dbReference type="InterPro" id="IPR000847">
    <property type="entry name" value="LysR_HTH_N"/>
</dbReference>
<keyword evidence="7" id="KW-1185">Reference proteome</keyword>
<proteinExistence type="inferred from homology"/>
<evidence type="ECO:0000259" key="5">
    <source>
        <dbReference type="PROSITE" id="PS50931"/>
    </source>
</evidence>
<name>Q2RTU3_RHORT</name>
<dbReference type="Proteomes" id="UP000001929">
    <property type="component" value="Chromosome"/>
</dbReference>
<dbReference type="RefSeq" id="WP_011389342.1">
    <property type="nucleotide sequence ID" value="NC_007643.1"/>
</dbReference>
<dbReference type="PhylomeDB" id="Q2RTU3"/>
<keyword evidence="3" id="KW-0238">DNA-binding</keyword>
<accession>Q2RTU3</accession>
<dbReference type="PANTHER" id="PTHR30126:SF40">
    <property type="entry name" value="HTH-TYPE TRANSCRIPTIONAL REGULATOR GLTR"/>
    <property type="match status" value="1"/>
</dbReference>
<organism evidence="6 7">
    <name type="scientific">Rhodospirillum rubrum (strain ATCC 11170 / ATH 1.1.1 / DSM 467 / LMG 4362 / NCIMB 8255 / S1)</name>
    <dbReference type="NCBI Taxonomy" id="269796"/>
    <lineage>
        <taxon>Bacteria</taxon>
        <taxon>Pseudomonadati</taxon>
        <taxon>Pseudomonadota</taxon>
        <taxon>Alphaproteobacteria</taxon>
        <taxon>Rhodospirillales</taxon>
        <taxon>Rhodospirillaceae</taxon>
        <taxon>Rhodospirillum</taxon>
    </lineage>
</organism>
<protein>
    <submittedName>
        <fullName evidence="6">Transcriptional regulator, LysR family</fullName>
    </submittedName>
</protein>
<evidence type="ECO:0000313" key="7">
    <source>
        <dbReference type="Proteomes" id="UP000001929"/>
    </source>
</evidence>
<reference evidence="6 7" key="1">
    <citation type="journal article" date="2011" name="Stand. Genomic Sci.">
        <title>Complete genome sequence of Rhodospirillum rubrum type strain (S1).</title>
        <authorList>
            <person name="Munk A.C."/>
            <person name="Copeland A."/>
            <person name="Lucas S."/>
            <person name="Lapidus A."/>
            <person name="Del Rio T.G."/>
            <person name="Barry K."/>
            <person name="Detter J.C."/>
            <person name="Hammon N."/>
            <person name="Israni S."/>
            <person name="Pitluck S."/>
            <person name="Brettin T."/>
            <person name="Bruce D."/>
            <person name="Han C."/>
            <person name="Tapia R."/>
            <person name="Gilna P."/>
            <person name="Schmutz J."/>
            <person name="Larimer F."/>
            <person name="Land M."/>
            <person name="Kyrpides N.C."/>
            <person name="Mavromatis K."/>
            <person name="Richardson P."/>
            <person name="Rohde M."/>
            <person name="Goker M."/>
            <person name="Klenk H.P."/>
            <person name="Zhang Y."/>
            <person name="Roberts G.P."/>
            <person name="Reslewic S."/>
            <person name="Schwartz D.C."/>
        </authorList>
    </citation>
    <scope>NUCLEOTIDE SEQUENCE [LARGE SCALE GENOMIC DNA]</scope>
    <source>
        <strain evidence="7">ATCC 11170 / ATH 1.1.1 / DSM 467 / LMG 4362 / NCIMB 8255 / S1</strain>
    </source>
</reference>
<dbReference type="DNASU" id="3835071"/>
<dbReference type="PATRIC" id="fig|269796.9.peg.1728"/>
<dbReference type="GO" id="GO:0000976">
    <property type="term" value="F:transcription cis-regulatory region binding"/>
    <property type="evidence" value="ECO:0007669"/>
    <property type="project" value="TreeGrafter"/>
</dbReference>
<comment type="similarity">
    <text evidence="1">Belongs to the LysR transcriptional regulatory family.</text>
</comment>
<dbReference type="HOGENOM" id="CLU_039613_6_1_5"/>
<dbReference type="AlphaFoldDB" id="Q2RTU3"/>
<gene>
    <name evidence="6" type="ordered locus">Rru_A1652</name>
</gene>
<dbReference type="InterPro" id="IPR036390">
    <property type="entry name" value="WH_DNA-bd_sf"/>
</dbReference>
<evidence type="ECO:0000256" key="2">
    <source>
        <dbReference type="ARBA" id="ARBA00023015"/>
    </source>
</evidence>
<dbReference type="PANTHER" id="PTHR30126">
    <property type="entry name" value="HTH-TYPE TRANSCRIPTIONAL REGULATOR"/>
    <property type="match status" value="1"/>
</dbReference>
<dbReference type="Gene3D" id="1.10.10.10">
    <property type="entry name" value="Winged helix-like DNA-binding domain superfamily/Winged helix DNA-binding domain"/>
    <property type="match status" value="1"/>
</dbReference>
<dbReference type="EnsemblBacteria" id="ABC22452">
    <property type="protein sequence ID" value="ABC22452"/>
    <property type="gene ID" value="Rru_A1652"/>
</dbReference>
<evidence type="ECO:0000256" key="1">
    <source>
        <dbReference type="ARBA" id="ARBA00009437"/>
    </source>
</evidence>
<sequence length="299" mass="32765">MDLAALAVFRTVAREQSVTRAAELLGRVPSNVTTRVQQLEAEIGVALFQRDKKRMVLTAAGETYLDYAERILNLAEEAQQRVKPLAPFGTLRVGSMECAVASRLPAPLARYSAAWPQVRIELTTAPTRPLIEAVLARRIDCALIALPSGEGWLGPTPLDTVPVFREDLVLLLPHGHPEVHTAEDIKPRTLATFAPGCTYRGLAEDWLTDQGRRQMAFAIQEVRSYHAMFACTAAGSCVSVMPRGLVELMDHREAVEEKPLRTVDTYLASRPGFATSAFAAFRETLGEFSDFKEEGDGAG</sequence>
<dbReference type="PROSITE" id="PS50931">
    <property type="entry name" value="HTH_LYSR"/>
    <property type="match status" value="1"/>
</dbReference>
<dbReference type="InterPro" id="IPR036388">
    <property type="entry name" value="WH-like_DNA-bd_sf"/>
</dbReference>
<dbReference type="Gene3D" id="3.40.190.10">
    <property type="entry name" value="Periplasmic binding protein-like II"/>
    <property type="match status" value="2"/>
</dbReference>
<evidence type="ECO:0000256" key="4">
    <source>
        <dbReference type="ARBA" id="ARBA00023163"/>
    </source>
</evidence>
<dbReference type="SUPFAM" id="SSF53850">
    <property type="entry name" value="Periplasmic binding protein-like II"/>
    <property type="match status" value="1"/>
</dbReference>
<dbReference type="eggNOG" id="COG0583">
    <property type="taxonomic scope" value="Bacteria"/>
</dbReference>